<dbReference type="Gene3D" id="3.90.180.10">
    <property type="entry name" value="Medium-chain alcohol dehydrogenases, catalytic domain"/>
    <property type="match status" value="1"/>
</dbReference>
<dbReference type="Pfam" id="PF00107">
    <property type="entry name" value="ADH_zinc_N"/>
    <property type="match status" value="1"/>
</dbReference>
<dbReference type="InterPro" id="IPR036291">
    <property type="entry name" value="NAD(P)-bd_dom_sf"/>
</dbReference>
<dbReference type="InterPro" id="IPR013149">
    <property type="entry name" value="ADH-like_C"/>
</dbReference>
<evidence type="ECO:0000256" key="1">
    <source>
        <dbReference type="ARBA" id="ARBA00022857"/>
    </source>
</evidence>
<dbReference type="Gene3D" id="3.40.50.720">
    <property type="entry name" value="NAD(P)-binding Rossmann-like Domain"/>
    <property type="match status" value="1"/>
</dbReference>
<proteinExistence type="predicted"/>
<dbReference type="PANTHER" id="PTHR48106">
    <property type="entry name" value="QUINONE OXIDOREDUCTASE PIG3-RELATED"/>
    <property type="match status" value="1"/>
</dbReference>
<keyword evidence="1" id="KW-0521">NADP</keyword>
<dbReference type="SUPFAM" id="SSF51735">
    <property type="entry name" value="NAD(P)-binding Rossmann-fold domains"/>
    <property type="match status" value="1"/>
</dbReference>
<sequence>MEINSITGAVIHKLGDLDSIVIEQVPVPHLEDSQILVRMECAPINVSDILKAMGNYSTTQPNCILGIEGSGTVVKSGIDEYSQSLVAKRVAVTASVPRFGTFADYLVTSAFSAFPLKDHITFEQGASLVINPVTVAYMVKKIKEGNHTSVIINAAASALGKMLIRWCDLLNVATINLVRRQEQVDTLAGIGAKHIFNTSVPGWKEEAQSLTNQLGTKIGFDAIAGSATEDMLQLLTEKGVVYVYGVLSGQPAEGNPMTLAGGDKSIKGLMYGRMFKGLSIEQKLEIGNEIQDLIGDALKTDYQSEVALDDAKDALKQYAAKKTDSKYLVRVRRS</sequence>
<dbReference type="PANTHER" id="PTHR48106:SF18">
    <property type="entry name" value="QUINONE OXIDOREDUCTASE PIG3"/>
    <property type="match status" value="1"/>
</dbReference>
<protein>
    <recommendedName>
        <fullName evidence="3">Enoyl reductase (ER) domain-containing protein</fullName>
    </recommendedName>
</protein>
<dbReference type="InterPro" id="IPR011032">
    <property type="entry name" value="GroES-like_sf"/>
</dbReference>
<keyword evidence="2" id="KW-0560">Oxidoreductase</keyword>
<dbReference type="InterPro" id="IPR020843">
    <property type="entry name" value="ER"/>
</dbReference>
<keyword evidence="5" id="KW-1185">Reference proteome</keyword>
<dbReference type="SMART" id="SM00829">
    <property type="entry name" value="PKS_ER"/>
    <property type="match status" value="1"/>
</dbReference>
<dbReference type="AlphaFoldDB" id="A0AAU9J3R0"/>
<gene>
    <name evidence="4" type="ORF">BSTOLATCC_MIC15821</name>
</gene>
<dbReference type="InterPro" id="IPR013154">
    <property type="entry name" value="ADH-like_N"/>
</dbReference>
<dbReference type="Proteomes" id="UP001162131">
    <property type="component" value="Unassembled WGS sequence"/>
</dbReference>
<dbReference type="EMBL" id="CAJZBQ010000015">
    <property type="protein sequence ID" value="CAG9316391.1"/>
    <property type="molecule type" value="Genomic_DNA"/>
</dbReference>
<evidence type="ECO:0000259" key="3">
    <source>
        <dbReference type="SMART" id="SM00829"/>
    </source>
</evidence>
<evidence type="ECO:0000313" key="4">
    <source>
        <dbReference type="EMBL" id="CAG9316391.1"/>
    </source>
</evidence>
<name>A0AAU9J3R0_9CILI</name>
<evidence type="ECO:0000256" key="2">
    <source>
        <dbReference type="ARBA" id="ARBA00023002"/>
    </source>
</evidence>
<dbReference type="Pfam" id="PF08240">
    <property type="entry name" value="ADH_N"/>
    <property type="match status" value="1"/>
</dbReference>
<comment type="caution">
    <text evidence="4">The sequence shown here is derived from an EMBL/GenBank/DDBJ whole genome shotgun (WGS) entry which is preliminary data.</text>
</comment>
<feature type="domain" description="Enoyl reductase (ER)" evidence="3">
    <location>
        <begin position="15"/>
        <end position="329"/>
    </location>
</feature>
<dbReference type="GO" id="GO:0016651">
    <property type="term" value="F:oxidoreductase activity, acting on NAD(P)H"/>
    <property type="evidence" value="ECO:0007669"/>
    <property type="project" value="TreeGrafter"/>
</dbReference>
<dbReference type="GO" id="GO:0070402">
    <property type="term" value="F:NADPH binding"/>
    <property type="evidence" value="ECO:0007669"/>
    <property type="project" value="TreeGrafter"/>
</dbReference>
<evidence type="ECO:0000313" key="5">
    <source>
        <dbReference type="Proteomes" id="UP001162131"/>
    </source>
</evidence>
<dbReference type="SUPFAM" id="SSF50129">
    <property type="entry name" value="GroES-like"/>
    <property type="match status" value="1"/>
</dbReference>
<accession>A0AAU9J3R0</accession>
<reference evidence="4" key="1">
    <citation type="submission" date="2021-09" db="EMBL/GenBank/DDBJ databases">
        <authorList>
            <consortium name="AG Swart"/>
            <person name="Singh M."/>
            <person name="Singh A."/>
            <person name="Seah K."/>
            <person name="Emmerich C."/>
        </authorList>
    </citation>
    <scope>NUCLEOTIDE SEQUENCE</scope>
    <source>
        <strain evidence="4">ATCC30299</strain>
    </source>
</reference>
<organism evidence="4 5">
    <name type="scientific">Blepharisma stoltei</name>
    <dbReference type="NCBI Taxonomy" id="1481888"/>
    <lineage>
        <taxon>Eukaryota</taxon>
        <taxon>Sar</taxon>
        <taxon>Alveolata</taxon>
        <taxon>Ciliophora</taxon>
        <taxon>Postciliodesmatophora</taxon>
        <taxon>Heterotrichea</taxon>
        <taxon>Heterotrichida</taxon>
        <taxon>Blepharismidae</taxon>
        <taxon>Blepharisma</taxon>
    </lineage>
</organism>